<accession>A0A7X0RNM0</accession>
<organism evidence="3 4">
    <name type="scientific">Cohnella nanjingensis</name>
    <dbReference type="NCBI Taxonomy" id="1387779"/>
    <lineage>
        <taxon>Bacteria</taxon>
        <taxon>Bacillati</taxon>
        <taxon>Bacillota</taxon>
        <taxon>Bacilli</taxon>
        <taxon>Bacillales</taxon>
        <taxon>Paenibacillaceae</taxon>
        <taxon>Cohnella</taxon>
    </lineage>
</organism>
<dbReference type="Pfam" id="PF01963">
    <property type="entry name" value="TraB_PrgY_gumN"/>
    <property type="match status" value="1"/>
</dbReference>
<sequence>MKKMSVLLLPLFLLTSVFSSVHAADKALSVWLNGEQLQFGKSAPIVEKGVTLVPMRSLLEKLGVKVSWNQATRTVSGAKEGLSLSLQMGSTKATANGKTVKLDAAPKQIRNVTYVPLRFVSETTGYQVDWNPSLRQVHLTSKQQSEGSRGFLWKVENKGNTVYLLASIHHVPEGMYPLRPEIENAFQAAQYLGVEVDMSTVTPEQLQKQVLELGVYQDGTKLKDHISAETYKKATAFLKAKGMPENSFDPFKPWFATQQIMNLQVAQEGYHPEAGIDNYLIEKANKAKKPIISLETMESQMQMNNNFSDALQERLMLQNLDPKSVTPPSPDVGIDYLNQIWIEGDDQDLLEFTKPTGWDAEYYKGLVSDRNVGMAEKIKGYLNGDKKDTYMVVVGMLHMLSDQGVVSLLEKEGFTVERQ</sequence>
<keyword evidence="4" id="KW-1185">Reference proteome</keyword>
<dbReference type="SUPFAM" id="SSF55383">
    <property type="entry name" value="Copper amine oxidase, domain N"/>
    <property type="match status" value="1"/>
</dbReference>
<evidence type="ECO:0000256" key="1">
    <source>
        <dbReference type="SAM" id="SignalP"/>
    </source>
</evidence>
<reference evidence="3 4" key="1">
    <citation type="submission" date="2020-08" db="EMBL/GenBank/DDBJ databases">
        <title>Cohnella phylogeny.</title>
        <authorList>
            <person name="Dunlap C."/>
        </authorList>
    </citation>
    <scope>NUCLEOTIDE SEQUENCE [LARGE SCALE GENOMIC DNA]</scope>
    <source>
        <strain evidence="3 4">DSM 28246</strain>
    </source>
</reference>
<gene>
    <name evidence="3" type="ORF">H7C19_09095</name>
</gene>
<evidence type="ECO:0000313" key="3">
    <source>
        <dbReference type="EMBL" id="MBB6670842.1"/>
    </source>
</evidence>
<dbReference type="CDD" id="cd14789">
    <property type="entry name" value="Tiki"/>
    <property type="match status" value="1"/>
</dbReference>
<dbReference type="InterPro" id="IPR036582">
    <property type="entry name" value="Mao_N_sf"/>
</dbReference>
<dbReference type="InterPro" id="IPR012854">
    <property type="entry name" value="Cu_amine_oxidase-like_N"/>
</dbReference>
<dbReference type="AlphaFoldDB" id="A0A7X0RNM0"/>
<dbReference type="PANTHER" id="PTHR40590">
    <property type="entry name" value="CYTOPLASMIC PROTEIN-RELATED"/>
    <property type="match status" value="1"/>
</dbReference>
<proteinExistence type="predicted"/>
<protein>
    <submittedName>
        <fullName evidence="3">TraB/GumN family protein</fullName>
    </submittedName>
</protein>
<feature type="chain" id="PRO_5031195890" evidence="1">
    <location>
        <begin position="24"/>
        <end position="419"/>
    </location>
</feature>
<comment type="caution">
    <text evidence="3">The sequence shown here is derived from an EMBL/GenBank/DDBJ whole genome shotgun (WGS) entry which is preliminary data.</text>
</comment>
<dbReference type="InterPro" id="IPR002816">
    <property type="entry name" value="TraB/PrgY/GumN_fam"/>
</dbReference>
<keyword evidence="1" id="KW-0732">Signal</keyword>
<dbReference type="InterPro" id="IPR047111">
    <property type="entry name" value="YbaP-like"/>
</dbReference>
<evidence type="ECO:0000313" key="4">
    <source>
        <dbReference type="Proteomes" id="UP000547209"/>
    </source>
</evidence>
<dbReference type="EMBL" id="JACJVP010000011">
    <property type="protein sequence ID" value="MBB6670842.1"/>
    <property type="molecule type" value="Genomic_DNA"/>
</dbReference>
<dbReference type="Gene3D" id="3.30.457.10">
    <property type="entry name" value="Copper amine oxidase-like, N-terminal domain"/>
    <property type="match status" value="1"/>
</dbReference>
<name>A0A7X0RNM0_9BACL</name>
<dbReference type="Pfam" id="PF07833">
    <property type="entry name" value="Cu_amine_oxidN1"/>
    <property type="match status" value="1"/>
</dbReference>
<feature type="signal peptide" evidence="1">
    <location>
        <begin position="1"/>
        <end position="23"/>
    </location>
</feature>
<dbReference type="PANTHER" id="PTHR40590:SF1">
    <property type="entry name" value="CYTOPLASMIC PROTEIN"/>
    <property type="match status" value="1"/>
</dbReference>
<feature type="domain" description="Copper amine oxidase-like N-terminal" evidence="2">
    <location>
        <begin position="32"/>
        <end position="138"/>
    </location>
</feature>
<dbReference type="Proteomes" id="UP000547209">
    <property type="component" value="Unassembled WGS sequence"/>
</dbReference>
<evidence type="ECO:0000259" key="2">
    <source>
        <dbReference type="Pfam" id="PF07833"/>
    </source>
</evidence>
<dbReference type="RefSeq" id="WP_185142320.1">
    <property type="nucleotide sequence ID" value="NZ_JACJVP010000011.1"/>
</dbReference>